<evidence type="ECO:0000256" key="1">
    <source>
        <dbReference type="ARBA" id="ARBA00006442"/>
    </source>
</evidence>
<protein>
    <submittedName>
        <fullName evidence="6">NADH dehydrogenase</fullName>
        <ecNumber evidence="6">1.6.99.3</ecNumber>
    </submittedName>
</protein>
<accession>A0A7K0CW77</accession>
<dbReference type="GO" id="GO:0004174">
    <property type="term" value="F:electron-transferring-flavoprotein dehydrogenase activity"/>
    <property type="evidence" value="ECO:0007669"/>
    <property type="project" value="TreeGrafter"/>
</dbReference>
<keyword evidence="2" id="KW-0285">Flavoprotein</keyword>
<comment type="similarity">
    <text evidence="1">Belongs to the FAD-dependent oxidoreductase family.</text>
</comment>
<organism evidence="6 7">
    <name type="scientific">Nocardia macrotermitis</name>
    <dbReference type="NCBI Taxonomy" id="2585198"/>
    <lineage>
        <taxon>Bacteria</taxon>
        <taxon>Bacillati</taxon>
        <taxon>Actinomycetota</taxon>
        <taxon>Actinomycetes</taxon>
        <taxon>Mycobacteriales</taxon>
        <taxon>Nocardiaceae</taxon>
        <taxon>Nocardia</taxon>
    </lineage>
</organism>
<evidence type="ECO:0000256" key="2">
    <source>
        <dbReference type="ARBA" id="ARBA00022630"/>
    </source>
</evidence>
<dbReference type="GO" id="GO:0005737">
    <property type="term" value="C:cytoplasm"/>
    <property type="evidence" value="ECO:0007669"/>
    <property type="project" value="TreeGrafter"/>
</dbReference>
<dbReference type="Pfam" id="PF07992">
    <property type="entry name" value="Pyr_redox_2"/>
    <property type="match status" value="1"/>
</dbReference>
<dbReference type="Gene3D" id="3.50.50.100">
    <property type="match status" value="1"/>
</dbReference>
<dbReference type="InterPro" id="IPR023753">
    <property type="entry name" value="FAD/NAD-binding_dom"/>
</dbReference>
<keyword evidence="3" id="KW-0274">FAD</keyword>
<evidence type="ECO:0000313" key="6">
    <source>
        <dbReference type="EMBL" id="MQY17633.1"/>
    </source>
</evidence>
<dbReference type="PRINTS" id="PR00368">
    <property type="entry name" value="FADPNR"/>
</dbReference>
<reference evidence="6 7" key="1">
    <citation type="submission" date="2019-10" db="EMBL/GenBank/DDBJ databases">
        <title>Nocardia macrotermitis sp. nov. and Nocardia aurantia sp. nov., isolated from the gut of fungus growing-termite Macrotermes natalensis.</title>
        <authorList>
            <person name="Benndorf R."/>
            <person name="Schwitalla J."/>
            <person name="Martin K."/>
            <person name="De Beer W."/>
            <person name="Kaster A.-K."/>
            <person name="Vollmers J."/>
            <person name="Poulsen M."/>
            <person name="Beemelmanns C."/>
        </authorList>
    </citation>
    <scope>NUCLEOTIDE SEQUENCE [LARGE SCALE GENOMIC DNA]</scope>
    <source>
        <strain evidence="6 7">RB20</strain>
    </source>
</reference>
<dbReference type="InterPro" id="IPR036188">
    <property type="entry name" value="FAD/NAD-bd_sf"/>
</dbReference>
<dbReference type="OrthoDB" id="9784880at2"/>
<feature type="domain" description="FAD/NAD(P)-binding" evidence="5">
    <location>
        <begin position="1"/>
        <end position="272"/>
    </location>
</feature>
<dbReference type="AlphaFoldDB" id="A0A7K0CW77"/>
<dbReference type="GO" id="GO:0050660">
    <property type="term" value="F:flavin adenine dinucleotide binding"/>
    <property type="evidence" value="ECO:0007669"/>
    <property type="project" value="TreeGrafter"/>
</dbReference>
<dbReference type="RefSeq" id="WP_153407627.1">
    <property type="nucleotide sequence ID" value="NZ_WEGK01000001.1"/>
</dbReference>
<comment type="caution">
    <text evidence="6">The sequence shown here is derived from an EMBL/GenBank/DDBJ whole genome shotgun (WGS) entry which is preliminary data.</text>
</comment>
<dbReference type="Proteomes" id="UP000438448">
    <property type="component" value="Unassembled WGS sequence"/>
</dbReference>
<proteinExistence type="inferred from homology"/>
<dbReference type="PANTHER" id="PTHR43735:SF3">
    <property type="entry name" value="FERROPTOSIS SUPPRESSOR PROTEIN 1"/>
    <property type="match status" value="1"/>
</dbReference>
<dbReference type="EC" id="1.6.99.3" evidence="6"/>
<dbReference type="SUPFAM" id="SSF51905">
    <property type="entry name" value="FAD/NAD(P)-binding domain"/>
    <property type="match status" value="2"/>
</dbReference>
<name>A0A7K0CW77_9NOCA</name>
<sequence length="358" mass="37288">MKVLVIGAGYAGTIAANRLARKVADAEITVINPRSEFVERVRLHQQIAGSGAAATPLAEMLRPGITTRIGAVEKIGDGSIRLDDGADLAFDHLFLAVGSSVEPLPGAIAVGTWEGAQTARTTLAGLTAGQSVTVIGGGLTGIETAAEVAEARPDLRVRLVGSTIAASLSEGGRRRVRTGLARLGVDIVEDVVAKVGEDTVALRSGPHLASDLTLWAIVAEAPDLAARSGLTVRPDGRAVVDDYLRSVDDSRIFVIGDCAAVPGARLACATAEPQGAHAANTLVRLLAGRTPQPYSMGYTGQGLSLGRRDAVIQVGRRDDSPRRMFLAGRTGAVIKESICRFAKYGSRTANYAWLPGPK</sequence>
<dbReference type="EMBL" id="WEGK01000001">
    <property type="protein sequence ID" value="MQY17633.1"/>
    <property type="molecule type" value="Genomic_DNA"/>
</dbReference>
<evidence type="ECO:0000256" key="3">
    <source>
        <dbReference type="ARBA" id="ARBA00022827"/>
    </source>
</evidence>
<keyword evidence="7" id="KW-1185">Reference proteome</keyword>
<evidence type="ECO:0000256" key="4">
    <source>
        <dbReference type="ARBA" id="ARBA00023002"/>
    </source>
</evidence>
<dbReference type="PRINTS" id="PR00469">
    <property type="entry name" value="PNDRDTASEII"/>
</dbReference>
<gene>
    <name evidence="6" type="primary">ndh_2</name>
    <name evidence="6" type="ORF">NRB20_06970</name>
</gene>
<keyword evidence="4 6" id="KW-0560">Oxidoreductase</keyword>
<dbReference type="PANTHER" id="PTHR43735">
    <property type="entry name" value="APOPTOSIS-INDUCING FACTOR 1"/>
    <property type="match status" value="1"/>
</dbReference>
<evidence type="ECO:0000259" key="5">
    <source>
        <dbReference type="Pfam" id="PF07992"/>
    </source>
</evidence>
<evidence type="ECO:0000313" key="7">
    <source>
        <dbReference type="Proteomes" id="UP000438448"/>
    </source>
</evidence>